<dbReference type="Pfam" id="PF00069">
    <property type="entry name" value="Pkinase"/>
    <property type="match status" value="1"/>
</dbReference>
<dbReference type="Gene3D" id="3.30.200.20">
    <property type="entry name" value="Phosphorylase Kinase, domain 1"/>
    <property type="match status" value="1"/>
</dbReference>
<gene>
    <name evidence="13" type="ORF">PVAR5_4801</name>
</gene>
<dbReference type="Gene3D" id="3.30.43.10">
    <property type="entry name" value="Uridine Diphospho-n-acetylenolpyruvylglucosamine Reductase, domain 2"/>
    <property type="match status" value="1"/>
</dbReference>
<dbReference type="Pfam" id="PF01565">
    <property type="entry name" value="FAD_binding_4"/>
    <property type="match status" value="1"/>
</dbReference>
<evidence type="ECO:0000256" key="7">
    <source>
        <dbReference type="ARBA" id="ARBA00047899"/>
    </source>
</evidence>
<evidence type="ECO:0000259" key="11">
    <source>
        <dbReference type="PROSITE" id="PS50011"/>
    </source>
</evidence>
<keyword evidence="5" id="KW-0418">Kinase</keyword>
<dbReference type="InterPro" id="IPR036318">
    <property type="entry name" value="FAD-bd_PCMH-like_sf"/>
</dbReference>
<dbReference type="OrthoDB" id="610608at2759"/>
<organism evidence="13 14">
    <name type="scientific">Byssochlamys spectabilis (strain No. 5 / NBRC 109023)</name>
    <name type="common">Paecilomyces variotii</name>
    <dbReference type="NCBI Taxonomy" id="1356009"/>
    <lineage>
        <taxon>Eukaryota</taxon>
        <taxon>Fungi</taxon>
        <taxon>Dikarya</taxon>
        <taxon>Ascomycota</taxon>
        <taxon>Pezizomycotina</taxon>
        <taxon>Eurotiomycetes</taxon>
        <taxon>Eurotiomycetidae</taxon>
        <taxon>Eurotiales</taxon>
        <taxon>Thermoascaceae</taxon>
        <taxon>Paecilomyces</taxon>
    </lineage>
</organism>
<dbReference type="SUPFAM" id="SSF56176">
    <property type="entry name" value="FAD-binding/transporter-associated domain-like"/>
    <property type="match status" value="1"/>
</dbReference>
<dbReference type="GO" id="GO:0000245">
    <property type="term" value="P:spliceosomal complex assembly"/>
    <property type="evidence" value="ECO:0007669"/>
    <property type="project" value="TreeGrafter"/>
</dbReference>
<feature type="chain" id="PRO_5004736739" description="non-specific serine/threonine protein kinase" evidence="10">
    <location>
        <begin position="24"/>
        <end position="857"/>
    </location>
</feature>
<keyword evidence="4 9" id="KW-0547">Nucleotide-binding</keyword>
<feature type="domain" description="FAD-binding PCMH-type" evidence="12">
    <location>
        <begin position="33"/>
        <end position="210"/>
    </location>
</feature>
<evidence type="ECO:0000256" key="10">
    <source>
        <dbReference type="SAM" id="SignalP"/>
    </source>
</evidence>
<dbReference type="GO" id="GO:0005524">
    <property type="term" value="F:ATP binding"/>
    <property type="evidence" value="ECO:0007669"/>
    <property type="project" value="UniProtKB-UniRule"/>
</dbReference>
<dbReference type="InterPro" id="IPR008271">
    <property type="entry name" value="Ser/Thr_kinase_AS"/>
</dbReference>
<dbReference type="eggNOG" id="KOG4730">
    <property type="taxonomic scope" value="Eukaryota"/>
</dbReference>
<protein>
    <recommendedName>
        <fullName evidence="1">non-specific serine/threonine protein kinase</fullName>
        <ecNumber evidence="1">2.7.11.1</ecNumber>
    </recommendedName>
</protein>
<evidence type="ECO:0000313" key="13">
    <source>
        <dbReference type="EMBL" id="GAD96152.1"/>
    </source>
</evidence>
<dbReference type="InterPro" id="IPR016167">
    <property type="entry name" value="FAD-bd_PCMH_sub1"/>
</dbReference>
<dbReference type="InterPro" id="IPR016166">
    <property type="entry name" value="FAD-bd_PCMH"/>
</dbReference>
<dbReference type="PROSITE" id="PS51387">
    <property type="entry name" value="FAD_PCMH"/>
    <property type="match status" value="1"/>
</dbReference>
<comment type="catalytic activity">
    <reaction evidence="7">
        <text>L-threonyl-[protein] + ATP = O-phospho-L-threonyl-[protein] + ADP + H(+)</text>
        <dbReference type="Rhea" id="RHEA:46608"/>
        <dbReference type="Rhea" id="RHEA-COMP:11060"/>
        <dbReference type="Rhea" id="RHEA-COMP:11605"/>
        <dbReference type="ChEBI" id="CHEBI:15378"/>
        <dbReference type="ChEBI" id="CHEBI:30013"/>
        <dbReference type="ChEBI" id="CHEBI:30616"/>
        <dbReference type="ChEBI" id="CHEBI:61977"/>
        <dbReference type="ChEBI" id="CHEBI:456216"/>
        <dbReference type="EC" id="2.7.11.1"/>
    </reaction>
</comment>
<dbReference type="SUPFAM" id="SSF56112">
    <property type="entry name" value="Protein kinase-like (PK-like)"/>
    <property type="match status" value="1"/>
</dbReference>
<dbReference type="HOGENOM" id="CLU_333435_0_0_1"/>
<reference evidence="14" key="1">
    <citation type="journal article" date="2014" name="Genome Announc.">
        <title>Draft genome sequence of the formaldehyde-resistant fungus Byssochlamys spectabilis No. 5 (anamorph Paecilomyces variotii No. 5) (NBRC109023).</title>
        <authorList>
            <person name="Oka T."/>
            <person name="Ekino K."/>
            <person name="Fukuda K."/>
            <person name="Nomura Y."/>
        </authorList>
    </citation>
    <scope>NUCLEOTIDE SEQUENCE [LARGE SCALE GENOMIC DNA]</scope>
    <source>
        <strain evidence="14">No. 5 / NBRC 109023</strain>
    </source>
</reference>
<proteinExistence type="predicted"/>
<dbReference type="PANTHER" id="PTHR47634">
    <property type="entry name" value="PROTEIN KINASE DOMAIN-CONTAINING PROTEIN-RELATED"/>
    <property type="match status" value="1"/>
</dbReference>
<keyword evidence="6 9" id="KW-0067">ATP-binding</keyword>
<name>V5G5K2_BYSSN</name>
<dbReference type="GO" id="GO:0071949">
    <property type="term" value="F:FAD binding"/>
    <property type="evidence" value="ECO:0007669"/>
    <property type="project" value="InterPro"/>
</dbReference>
<dbReference type="PROSITE" id="PS00107">
    <property type="entry name" value="PROTEIN_KINASE_ATP"/>
    <property type="match status" value="1"/>
</dbReference>
<evidence type="ECO:0000256" key="4">
    <source>
        <dbReference type="ARBA" id="ARBA00022741"/>
    </source>
</evidence>
<dbReference type="InterPro" id="IPR000719">
    <property type="entry name" value="Prot_kinase_dom"/>
</dbReference>
<dbReference type="Gene3D" id="3.30.465.10">
    <property type="match status" value="1"/>
</dbReference>
<dbReference type="eggNOG" id="KOG1290">
    <property type="taxonomic scope" value="Eukaryota"/>
</dbReference>
<dbReference type="PROSITE" id="PS50011">
    <property type="entry name" value="PROTEIN_KINASE_DOM"/>
    <property type="match status" value="1"/>
</dbReference>
<dbReference type="Proteomes" id="UP000018001">
    <property type="component" value="Unassembled WGS sequence"/>
</dbReference>
<dbReference type="InterPro" id="IPR016169">
    <property type="entry name" value="FAD-bd_PCMH_sub2"/>
</dbReference>
<dbReference type="InParanoid" id="V5G5K2"/>
<dbReference type="InterPro" id="IPR051334">
    <property type="entry name" value="SRPK"/>
</dbReference>
<dbReference type="EMBL" id="BAUL01000154">
    <property type="protein sequence ID" value="GAD96152.1"/>
    <property type="molecule type" value="Genomic_DNA"/>
</dbReference>
<dbReference type="GO" id="GO:0005737">
    <property type="term" value="C:cytoplasm"/>
    <property type="evidence" value="ECO:0007669"/>
    <property type="project" value="TreeGrafter"/>
</dbReference>
<feature type="signal peptide" evidence="10">
    <location>
        <begin position="1"/>
        <end position="23"/>
    </location>
</feature>
<dbReference type="EC" id="2.7.11.1" evidence="1"/>
<sequence>MVALYGMRVSLLLVLLHAVFGSAYRWYNWQYEVTCEAEKFITPSDEAGVVEFLKNEFPKQSHIKVVGNGHGFGNLTTCVDQSLTNKTSYIVSLANLKSLEINKKNMTVTAGAGWDVYDLINVLKENGLSFNHLGAERVQNFVGAVSTGTHGTGRYVDNMASQVVGLRIVDARGNVKVINEWNNPEELKAFRVSLGALGLITELTFKVQPTYLLKKTTTVLNATTDYTQLYTEIHDLYKQHDRVTVWGPHFDWDSEAQDWVIEPTFFASWWEPTNYTGVRNCTLNYCANGCGECIKNYICYDEVSDATSAPPQGVCSREFYAEIEHFWPFENFMDVAVNYTKFQQSQTPRMKGFDNQEMIFQYRILKGDDSYMSPVNTYNLGPQNSGVFGVLEIDWIQSVNNYTTLWNNQEFAFEFMDKFGYEYNARAHWNKMSPYDPKFTLSAFPKLPEFLKFHEQQDPNCHTSFSDILEEDQHPDFCPERYYPAHIGDDISGRYRLISKVGWGANSTVWLARNIKRWRWLPAKYVTIKIACTGRGEHRSAQEELEISQHISRLRSVHEGQRYIRLAVESFKIRGPLGKHICLVFDPLREPLWLLGKHLGSDGVPPGVLKPFLKIILQDLDFLHSECKVIHTDLKADNFLIGFEDAAVLQSYVRYQEADPAPYKLVDGHPIYKSRPDFGPLRKGVGLLRISDFSTAVFGSDSKPHNHDIQPQPFCAPEVLLKATWSYSADIWNLGNVLWELLTDNTLLDGVDPRSNKYSREAHIAQIIRLLGPPPSTLYDQAIYNVQDSDPDSRPGEFRFPDLLPSENFNFYDRTTFLHGEDQRRFIEFAKRMLQWDPEKRATAKELCDDPWLSFKS</sequence>
<keyword evidence="3" id="KW-0808">Transferase</keyword>
<evidence type="ECO:0000259" key="12">
    <source>
        <dbReference type="PROSITE" id="PS51387"/>
    </source>
</evidence>
<comment type="catalytic activity">
    <reaction evidence="8">
        <text>L-seryl-[protein] + ATP = O-phospho-L-seryl-[protein] + ADP + H(+)</text>
        <dbReference type="Rhea" id="RHEA:17989"/>
        <dbReference type="Rhea" id="RHEA-COMP:9863"/>
        <dbReference type="Rhea" id="RHEA-COMP:11604"/>
        <dbReference type="ChEBI" id="CHEBI:15378"/>
        <dbReference type="ChEBI" id="CHEBI:29999"/>
        <dbReference type="ChEBI" id="CHEBI:30616"/>
        <dbReference type="ChEBI" id="CHEBI:83421"/>
        <dbReference type="ChEBI" id="CHEBI:456216"/>
        <dbReference type="EC" id="2.7.11.1"/>
    </reaction>
</comment>
<keyword evidence="14" id="KW-1185">Reference proteome</keyword>
<keyword evidence="2" id="KW-0723">Serine/threonine-protein kinase</keyword>
<dbReference type="InterPro" id="IPR006094">
    <property type="entry name" value="Oxid_FAD_bind_N"/>
</dbReference>
<evidence type="ECO:0000256" key="5">
    <source>
        <dbReference type="ARBA" id="ARBA00022777"/>
    </source>
</evidence>
<dbReference type="PROSITE" id="PS00108">
    <property type="entry name" value="PROTEIN_KINASE_ST"/>
    <property type="match status" value="1"/>
</dbReference>
<dbReference type="GO" id="GO:0050684">
    <property type="term" value="P:regulation of mRNA processing"/>
    <property type="evidence" value="ECO:0007669"/>
    <property type="project" value="TreeGrafter"/>
</dbReference>
<evidence type="ECO:0000256" key="9">
    <source>
        <dbReference type="PROSITE-ProRule" id="PRU10141"/>
    </source>
</evidence>
<evidence type="ECO:0000256" key="8">
    <source>
        <dbReference type="ARBA" id="ARBA00048679"/>
    </source>
</evidence>
<dbReference type="GO" id="GO:0004674">
    <property type="term" value="F:protein serine/threonine kinase activity"/>
    <property type="evidence" value="ECO:0007669"/>
    <property type="project" value="UniProtKB-KW"/>
</dbReference>
<dbReference type="InterPro" id="IPR011009">
    <property type="entry name" value="Kinase-like_dom_sf"/>
</dbReference>
<dbReference type="InterPro" id="IPR017441">
    <property type="entry name" value="Protein_kinase_ATP_BS"/>
</dbReference>
<evidence type="ECO:0000256" key="1">
    <source>
        <dbReference type="ARBA" id="ARBA00012513"/>
    </source>
</evidence>
<dbReference type="GO" id="GO:0005634">
    <property type="term" value="C:nucleus"/>
    <property type="evidence" value="ECO:0007669"/>
    <property type="project" value="TreeGrafter"/>
</dbReference>
<dbReference type="Gene3D" id="1.10.510.10">
    <property type="entry name" value="Transferase(Phosphotransferase) domain 1"/>
    <property type="match status" value="1"/>
</dbReference>
<dbReference type="SMART" id="SM00220">
    <property type="entry name" value="S_TKc"/>
    <property type="match status" value="1"/>
</dbReference>
<dbReference type="PANTHER" id="PTHR47634:SF9">
    <property type="entry name" value="PROTEIN KINASE DOMAIN-CONTAINING PROTEIN-RELATED"/>
    <property type="match status" value="1"/>
</dbReference>
<evidence type="ECO:0000313" key="14">
    <source>
        <dbReference type="Proteomes" id="UP000018001"/>
    </source>
</evidence>
<accession>V5G5K2</accession>
<feature type="binding site" evidence="9">
    <location>
        <position position="524"/>
    </location>
    <ligand>
        <name>ATP</name>
        <dbReference type="ChEBI" id="CHEBI:30616"/>
    </ligand>
</feature>
<keyword evidence="10" id="KW-0732">Signal</keyword>
<evidence type="ECO:0000256" key="3">
    <source>
        <dbReference type="ARBA" id="ARBA00022679"/>
    </source>
</evidence>
<evidence type="ECO:0000256" key="2">
    <source>
        <dbReference type="ARBA" id="ARBA00022527"/>
    </source>
</evidence>
<dbReference type="AlphaFoldDB" id="V5G5K2"/>
<feature type="domain" description="Protein kinase" evidence="11">
    <location>
        <begin position="495"/>
        <end position="853"/>
    </location>
</feature>
<comment type="caution">
    <text evidence="13">The sequence shown here is derived from an EMBL/GenBank/DDBJ whole genome shotgun (WGS) entry which is preliminary data.</text>
</comment>
<evidence type="ECO:0000256" key="6">
    <source>
        <dbReference type="ARBA" id="ARBA00022840"/>
    </source>
</evidence>